<dbReference type="PANTHER" id="PTHR11647:SF1">
    <property type="entry name" value="COLLAPSIN RESPONSE MEDIATOR PROTEIN"/>
    <property type="match status" value="1"/>
</dbReference>
<dbReference type="RefSeq" id="WP_124026022.1">
    <property type="nucleotide sequence ID" value="NZ_JBHRSN010000005.1"/>
</dbReference>
<gene>
    <name evidence="2" type="ORF">DRW07_00985</name>
</gene>
<dbReference type="EMBL" id="RPOK01000001">
    <property type="protein sequence ID" value="RPJ68020.1"/>
    <property type="molecule type" value="Genomic_DNA"/>
</dbReference>
<dbReference type="Gene3D" id="3.30.1490.130">
    <property type="entry name" value="D-aminoacylase. Domain 3"/>
    <property type="match status" value="1"/>
</dbReference>
<dbReference type="GO" id="GO:0016811">
    <property type="term" value="F:hydrolase activity, acting on carbon-nitrogen (but not peptide) bonds, in linear amides"/>
    <property type="evidence" value="ECO:0007669"/>
    <property type="project" value="InterPro"/>
</dbReference>
<evidence type="ECO:0000259" key="1">
    <source>
        <dbReference type="Pfam" id="PF07969"/>
    </source>
</evidence>
<name>A0A3N5Y3T2_9ALTE</name>
<dbReference type="SUPFAM" id="SSF51556">
    <property type="entry name" value="Metallo-dependent hydrolases"/>
    <property type="match status" value="1"/>
</dbReference>
<dbReference type="Proteomes" id="UP000275281">
    <property type="component" value="Unassembled WGS sequence"/>
</dbReference>
<dbReference type="CDD" id="cd01297">
    <property type="entry name" value="D-aminoacylase"/>
    <property type="match status" value="1"/>
</dbReference>
<reference evidence="2 3" key="1">
    <citation type="submission" date="2018-11" db="EMBL/GenBank/DDBJ databases">
        <authorList>
            <person name="Ye M.-Q."/>
            <person name="Du Z.-J."/>
        </authorList>
    </citation>
    <scope>NUCLEOTIDE SEQUENCE [LARGE SCALE GENOMIC DNA]</scope>
    <source>
        <strain evidence="2 3">U0105</strain>
    </source>
</reference>
<dbReference type="OrthoDB" id="9766983at2"/>
<dbReference type="Gene3D" id="2.30.40.10">
    <property type="entry name" value="Urease, subunit C, domain 1"/>
    <property type="match status" value="1"/>
</dbReference>
<dbReference type="InterPro" id="IPR023100">
    <property type="entry name" value="D-aminoacylase_insert_dom_sf"/>
</dbReference>
<accession>A0A3N5Y3T2</accession>
<dbReference type="SUPFAM" id="SSF51338">
    <property type="entry name" value="Composite domain of metallo-dependent hydrolases"/>
    <property type="match status" value="1"/>
</dbReference>
<organism evidence="2 3">
    <name type="scientific">Alteromonas sediminis</name>
    <dbReference type="NCBI Taxonomy" id="2259342"/>
    <lineage>
        <taxon>Bacteria</taxon>
        <taxon>Pseudomonadati</taxon>
        <taxon>Pseudomonadota</taxon>
        <taxon>Gammaproteobacteria</taxon>
        <taxon>Alteromonadales</taxon>
        <taxon>Alteromonadaceae</taxon>
        <taxon>Alteromonas/Salinimonas group</taxon>
        <taxon>Alteromonas</taxon>
    </lineage>
</organism>
<evidence type="ECO:0000313" key="2">
    <source>
        <dbReference type="EMBL" id="RPJ68020.1"/>
    </source>
</evidence>
<comment type="caution">
    <text evidence="2">The sequence shown here is derived from an EMBL/GenBank/DDBJ whole genome shotgun (WGS) entry which is preliminary data.</text>
</comment>
<evidence type="ECO:0000313" key="3">
    <source>
        <dbReference type="Proteomes" id="UP000275281"/>
    </source>
</evidence>
<proteinExistence type="predicted"/>
<keyword evidence="3" id="KW-1185">Reference proteome</keyword>
<dbReference type="Pfam" id="PF07969">
    <property type="entry name" value="Amidohydro_3"/>
    <property type="match status" value="1"/>
</dbReference>
<dbReference type="InterPro" id="IPR032466">
    <property type="entry name" value="Metal_Hydrolase"/>
</dbReference>
<dbReference type="InterPro" id="IPR050378">
    <property type="entry name" value="Metallo-dep_Hydrolases_sf"/>
</dbReference>
<feature type="domain" description="Amidohydrolase 3" evidence="1">
    <location>
        <begin position="46"/>
        <end position="460"/>
    </location>
</feature>
<dbReference type="InterPro" id="IPR011059">
    <property type="entry name" value="Metal-dep_hydrolase_composite"/>
</dbReference>
<dbReference type="PANTHER" id="PTHR11647">
    <property type="entry name" value="HYDRANTOINASE/DIHYDROPYRIMIDINASE FAMILY MEMBER"/>
    <property type="match status" value="1"/>
</dbReference>
<dbReference type="AlphaFoldDB" id="A0A3N5Y3T2"/>
<dbReference type="InterPro" id="IPR013108">
    <property type="entry name" value="Amidohydro_3"/>
</dbReference>
<protein>
    <submittedName>
        <fullName evidence="2">D-aminoacylase</fullName>
    </submittedName>
</protein>
<dbReference type="Gene3D" id="3.20.20.140">
    <property type="entry name" value="Metal-dependent hydrolases"/>
    <property type="match status" value="1"/>
</dbReference>
<dbReference type="GO" id="GO:0016812">
    <property type="term" value="F:hydrolase activity, acting on carbon-nitrogen (but not peptide) bonds, in cyclic amides"/>
    <property type="evidence" value="ECO:0007669"/>
    <property type="project" value="TreeGrafter"/>
</dbReference>
<dbReference type="GO" id="GO:0005829">
    <property type="term" value="C:cytosol"/>
    <property type="evidence" value="ECO:0007669"/>
    <property type="project" value="TreeGrafter"/>
</dbReference>
<sequence length="480" mass="52015">MEYDLLIKDAIVVDGTGREQFRADVAVTDGKIEKVGQLNKAKAKSVIDAFGQCLAPGFIDVHSHDDTSAIRKPKMEEKVTQGVTTVVVGNCGISASPITLCQDPPDPMNLLGDKEAFCYPTFSCYADAVAKAMPNVNIAALIGHTTLRAHVMDDLSREATEEEITKMRELLDCSLAQGAIGLSSGLAYATATHAPPEELVSLMPTVAKYNGLYVTHLRNEFEAIVEALNEAFETAGSAKVPLVVSHVKCAGKANWGRSAEVIDVLDSAAKQQTVASDCYPYSASASTLDLNQVTDEIDIFIPWSKRHPEMAGRLLADIAQEWQISLIEAAQKLQPAGAVYHCMDESDVEAFLKFRLTMIGSDGLPGTPSPHPRLWGTFPKVIGHYCRERKLFDLPTAIHKMTGLSAAQFGLHNRGVIAEGHWADLVLFDFSSIADMATYDQPQRPSKGISHVWVNGKLSYQKGVVEASNGGMLIKRVSVS</sequence>